<feature type="domain" description="HTH cro/C1-type" evidence="1">
    <location>
        <begin position="19"/>
        <end position="73"/>
    </location>
</feature>
<dbReference type="InterPro" id="IPR043917">
    <property type="entry name" value="DUF5753"/>
</dbReference>
<dbReference type="PROSITE" id="PS50943">
    <property type="entry name" value="HTH_CROC1"/>
    <property type="match status" value="1"/>
</dbReference>
<dbReference type="Pfam" id="PF19054">
    <property type="entry name" value="DUF5753"/>
    <property type="match status" value="1"/>
</dbReference>
<name>A0A367EBT5_9ACTN</name>
<organism evidence="2 3">
    <name type="scientific">Streptomyces diacarni</name>
    <dbReference type="NCBI Taxonomy" id="2800381"/>
    <lineage>
        <taxon>Bacteria</taxon>
        <taxon>Bacillati</taxon>
        <taxon>Actinomycetota</taxon>
        <taxon>Actinomycetes</taxon>
        <taxon>Kitasatosporales</taxon>
        <taxon>Streptomycetaceae</taxon>
        <taxon>Streptomyces</taxon>
    </lineage>
</organism>
<protein>
    <submittedName>
        <fullName evidence="2">XRE family transcriptional regulator</fullName>
    </submittedName>
</protein>
<proteinExistence type="predicted"/>
<dbReference type="GO" id="GO:0003677">
    <property type="term" value="F:DNA binding"/>
    <property type="evidence" value="ECO:0007669"/>
    <property type="project" value="InterPro"/>
</dbReference>
<dbReference type="Pfam" id="PF13560">
    <property type="entry name" value="HTH_31"/>
    <property type="match status" value="1"/>
</dbReference>
<dbReference type="InterPro" id="IPR001387">
    <property type="entry name" value="Cro/C1-type_HTH"/>
</dbReference>
<dbReference type="Gene3D" id="1.10.260.40">
    <property type="entry name" value="lambda repressor-like DNA-binding domains"/>
    <property type="match status" value="1"/>
</dbReference>
<evidence type="ECO:0000313" key="2">
    <source>
        <dbReference type="EMBL" id="RCG15202.1"/>
    </source>
</evidence>
<sequence>MAERQTGSTVPRRQLGRYLRELRNHARLTVRAAARELEWSEAKMWRIETGQTSMRSLDAEAMCKVYGASPELTEALKGLAKETKARGWWHSYGDLIPEGFDVYIGLEEAATSLDSYEAELVPGLLQTETYARAVIREHLPHNTEEEIEKRVQLRIERQTLLTRSAGPPTLRLVLGEAILHRTVGGPSAMAEQLRHLGDVAEWHNVTMRVVPFSAGLHRGLLTGPFVTLRFPVLGDGTDTEPPTVYADGYTGSLYLDKPQEVEAFADAFDNVWKTALDEHASRRLIYDMARKHEQL</sequence>
<accession>A0A367EBT5</accession>
<evidence type="ECO:0000259" key="1">
    <source>
        <dbReference type="PROSITE" id="PS50943"/>
    </source>
</evidence>
<reference evidence="2 3" key="1">
    <citation type="submission" date="2018-06" db="EMBL/GenBank/DDBJ databases">
        <title>Streptomyces reniochalinae sp. nov. and Streptomyces diacarnus sp. nov. from marine sponges.</title>
        <authorList>
            <person name="Li L."/>
        </authorList>
    </citation>
    <scope>NUCLEOTIDE SEQUENCE [LARGE SCALE GENOMIC DNA]</scope>
    <source>
        <strain evidence="2 3">LHW51701</strain>
    </source>
</reference>
<dbReference type="SUPFAM" id="SSF47413">
    <property type="entry name" value="lambda repressor-like DNA-binding domains"/>
    <property type="match status" value="1"/>
</dbReference>
<dbReference type="AlphaFoldDB" id="A0A367EBT5"/>
<keyword evidence="3" id="KW-1185">Reference proteome</keyword>
<evidence type="ECO:0000313" key="3">
    <source>
        <dbReference type="Proteomes" id="UP000252914"/>
    </source>
</evidence>
<dbReference type="EMBL" id="QOIN01000068">
    <property type="protein sequence ID" value="RCG15202.1"/>
    <property type="molecule type" value="Genomic_DNA"/>
</dbReference>
<gene>
    <name evidence="2" type="ORF">DTL70_30865</name>
</gene>
<comment type="caution">
    <text evidence="2">The sequence shown here is derived from an EMBL/GenBank/DDBJ whole genome shotgun (WGS) entry which is preliminary data.</text>
</comment>
<dbReference type="InterPro" id="IPR010982">
    <property type="entry name" value="Lambda_DNA-bd_dom_sf"/>
</dbReference>
<dbReference type="RefSeq" id="WP_114025320.1">
    <property type="nucleotide sequence ID" value="NZ_QOIN01000068.1"/>
</dbReference>
<dbReference type="CDD" id="cd00093">
    <property type="entry name" value="HTH_XRE"/>
    <property type="match status" value="1"/>
</dbReference>
<dbReference type="Proteomes" id="UP000252914">
    <property type="component" value="Unassembled WGS sequence"/>
</dbReference>